<dbReference type="InterPro" id="IPR024047">
    <property type="entry name" value="MM3350-like_sf"/>
</dbReference>
<dbReference type="EMBL" id="BAYX01000012">
    <property type="protein sequence ID" value="GAJ95577.1"/>
    <property type="molecule type" value="Genomic_DNA"/>
</dbReference>
<dbReference type="Pfam" id="PF07929">
    <property type="entry name" value="PRiA4_ORF3"/>
    <property type="match status" value="1"/>
</dbReference>
<evidence type="ECO:0000313" key="2">
    <source>
        <dbReference type="EMBL" id="GAJ95577.1"/>
    </source>
</evidence>
<dbReference type="PANTHER" id="PTHR41878">
    <property type="entry name" value="LEXA REPRESSOR-RELATED"/>
    <property type="match status" value="1"/>
</dbReference>
<name>A0AA87U6E9_RHIRH</name>
<sequence>MTLNHGLMTLSDRIARLHVQLNGMEPVIWRRVEVPLNLSLKDLHDVIRALMLFEDYHLFEFEAGGRRYDVSDPDDAYTRKTNAARNVRIGALVDRGVSTVTYTYNFGDDWQHSINASHRGR</sequence>
<evidence type="ECO:0000259" key="1">
    <source>
        <dbReference type="Pfam" id="PF07929"/>
    </source>
</evidence>
<dbReference type="PANTHER" id="PTHR41878:SF1">
    <property type="entry name" value="TNPR PROTEIN"/>
    <property type="match status" value="1"/>
</dbReference>
<protein>
    <recommendedName>
        <fullName evidence="1">Plasmid pRiA4b Orf3-like domain-containing protein</fullName>
    </recommendedName>
</protein>
<reference evidence="2 3" key="1">
    <citation type="submission" date="2014-05" db="EMBL/GenBank/DDBJ databases">
        <title>Whole genome shotgun sequence of Rhizobium rhizogenes NBRC 13257.</title>
        <authorList>
            <person name="Katano-Makiyama Y."/>
            <person name="Hosoyama A."/>
            <person name="Hashimoto M."/>
            <person name="Hosoyama Y."/>
            <person name="Noguchi M."/>
            <person name="Tsuchikane K."/>
            <person name="Kimura A."/>
            <person name="Ohji S."/>
            <person name="Ichikawa N."/>
            <person name="Yamazoe A."/>
            <person name="Fujita N."/>
        </authorList>
    </citation>
    <scope>NUCLEOTIDE SEQUENCE [LARGE SCALE GENOMIC DNA]</scope>
    <source>
        <strain evidence="2 3">NBRC 13257</strain>
    </source>
</reference>
<feature type="domain" description="Plasmid pRiA4b Orf3-like" evidence="1">
    <location>
        <begin position="14"/>
        <end position="115"/>
    </location>
</feature>
<evidence type="ECO:0000313" key="3">
    <source>
        <dbReference type="Proteomes" id="UP000026941"/>
    </source>
</evidence>
<dbReference type="SUPFAM" id="SSF159941">
    <property type="entry name" value="MM3350-like"/>
    <property type="match status" value="1"/>
</dbReference>
<accession>A0AA87U6E9</accession>
<proteinExistence type="predicted"/>
<dbReference type="Proteomes" id="UP000026941">
    <property type="component" value="Unassembled WGS sequence"/>
</dbReference>
<comment type="caution">
    <text evidence="2">The sequence shown here is derived from an EMBL/GenBank/DDBJ whole genome shotgun (WGS) entry which is preliminary data.</text>
</comment>
<gene>
    <name evidence="2" type="ORF">RRH01S_12_01310</name>
</gene>
<dbReference type="Gene3D" id="3.10.290.30">
    <property type="entry name" value="MM3350-like"/>
    <property type="match status" value="1"/>
</dbReference>
<dbReference type="AlphaFoldDB" id="A0AA87U6E9"/>
<dbReference type="InterPro" id="IPR012912">
    <property type="entry name" value="Plasmid_pRiA4b_Orf3-like"/>
</dbReference>
<organism evidence="2 3">
    <name type="scientific">Rhizobium rhizogenes NBRC 13257</name>
    <dbReference type="NCBI Taxonomy" id="1220581"/>
    <lineage>
        <taxon>Bacteria</taxon>
        <taxon>Pseudomonadati</taxon>
        <taxon>Pseudomonadota</taxon>
        <taxon>Alphaproteobacteria</taxon>
        <taxon>Hyphomicrobiales</taxon>
        <taxon>Rhizobiaceae</taxon>
        <taxon>Rhizobium/Agrobacterium group</taxon>
        <taxon>Rhizobium</taxon>
    </lineage>
</organism>